<dbReference type="AlphaFoldDB" id="A0A9D4CLI5"/>
<evidence type="ECO:0000313" key="1">
    <source>
        <dbReference type="EMBL" id="KAH3727594.1"/>
    </source>
</evidence>
<organism evidence="1 2">
    <name type="scientific">Dreissena polymorpha</name>
    <name type="common">Zebra mussel</name>
    <name type="synonym">Mytilus polymorpha</name>
    <dbReference type="NCBI Taxonomy" id="45954"/>
    <lineage>
        <taxon>Eukaryota</taxon>
        <taxon>Metazoa</taxon>
        <taxon>Spiralia</taxon>
        <taxon>Lophotrochozoa</taxon>
        <taxon>Mollusca</taxon>
        <taxon>Bivalvia</taxon>
        <taxon>Autobranchia</taxon>
        <taxon>Heteroconchia</taxon>
        <taxon>Euheterodonta</taxon>
        <taxon>Imparidentia</taxon>
        <taxon>Neoheterodontei</taxon>
        <taxon>Myida</taxon>
        <taxon>Dreissenoidea</taxon>
        <taxon>Dreissenidae</taxon>
        <taxon>Dreissena</taxon>
    </lineage>
</organism>
<gene>
    <name evidence="1" type="ORF">DPMN_053533</name>
</gene>
<protein>
    <submittedName>
        <fullName evidence="1">Uncharacterized protein</fullName>
    </submittedName>
</protein>
<proteinExistence type="predicted"/>
<dbReference type="Proteomes" id="UP000828390">
    <property type="component" value="Unassembled WGS sequence"/>
</dbReference>
<keyword evidence="2" id="KW-1185">Reference proteome</keyword>
<dbReference type="EMBL" id="JAIWYP010000012">
    <property type="protein sequence ID" value="KAH3727594.1"/>
    <property type="molecule type" value="Genomic_DNA"/>
</dbReference>
<comment type="caution">
    <text evidence="1">The sequence shown here is derived from an EMBL/GenBank/DDBJ whole genome shotgun (WGS) entry which is preliminary data.</text>
</comment>
<sequence>MHRVGGVYNGEIQPVHLAVSVYSSRNYGLDASLDPLLLPGHVRRTIITLAAHFLNVYSKSLKVLEEGLSQSLAGGRLALSKPNELLLKTCFLCIVKSKAESHLLHSCSISGSVCHKFRAERLYWMLAWSDFLSKTSRNRATSN</sequence>
<evidence type="ECO:0000313" key="2">
    <source>
        <dbReference type="Proteomes" id="UP000828390"/>
    </source>
</evidence>
<accession>A0A9D4CLI5</accession>
<reference evidence="1" key="2">
    <citation type="submission" date="2020-11" db="EMBL/GenBank/DDBJ databases">
        <authorList>
            <person name="McCartney M.A."/>
            <person name="Auch B."/>
            <person name="Kono T."/>
            <person name="Mallez S."/>
            <person name="Becker A."/>
            <person name="Gohl D.M."/>
            <person name="Silverstein K.A.T."/>
            <person name="Koren S."/>
            <person name="Bechman K.B."/>
            <person name="Herman A."/>
            <person name="Abrahante J.E."/>
            <person name="Garbe J."/>
        </authorList>
    </citation>
    <scope>NUCLEOTIDE SEQUENCE</scope>
    <source>
        <strain evidence="1">Duluth1</strain>
        <tissue evidence="1">Whole animal</tissue>
    </source>
</reference>
<reference evidence="1" key="1">
    <citation type="journal article" date="2019" name="bioRxiv">
        <title>The Genome of the Zebra Mussel, Dreissena polymorpha: A Resource for Invasive Species Research.</title>
        <authorList>
            <person name="McCartney M.A."/>
            <person name="Auch B."/>
            <person name="Kono T."/>
            <person name="Mallez S."/>
            <person name="Zhang Y."/>
            <person name="Obille A."/>
            <person name="Becker A."/>
            <person name="Abrahante J.E."/>
            <person name="Garbe J."/>
            <person name="Badalamenti J.P."/>
            <person name="Herman A."/>
            <person name="Mangelson H."/>
            <person name="Liachko I."/>
            <person name="Sullivan S."/>
            <person name="Sone E.D."/>
            <person name="Koren S."/>
            <person name="Silverstein K.A.T."/>
            <person name="Beckman K.B."/>
            <person name="Gohl D.M."/>
        </authorList>
    </citation>
    <scope>NUCLEOTIDE SEQUENCE</scope>
    <source>
        <strain evidence="1">Duluth1</strain>
        <tissue evidence="1">Whole animal</tissue>
    </source>
</reference>
<name>A0A9D4CLI5_DREPO</name>